<evidence type="ECO:0000256" key="9">
    <source>
        <dbReference type="ARBA" id="ARBA00022801"/>
    </source>
</evidence>
<evidence type="ECO:0000256" key="8">
    <source>
        <dbReference type="ARBA" id="ARBA00022753"/>
    </source>
</evidence>
<dbReference type="GO" id="GO:0034727">
    <property type="term" value="P:piecemeal microautophagy of the nucleus"/>
    <property type="evidence" value="ECO:0007669"/>
    <property type="project" value="TreeGrafter"/>
</dbReference>
<dbReference type="GO" id="GO:0004620">
    <property type="term" value="F:phospholipase activity"/>
    <property type="evidence" value="ECO:0007669"/>
    <property type="project" value="TreeGrafter"/>
</dbReference>
<evidence type="ECO:0000256" key="18">
    <source>
        <dbReference type="SAM" id="SignalP"/>
    </source>
</evidence>
<keyword evidence="18" id="KW-0732">Signal</keyword>
<keyword evidence="13" id="KW-0072">Autophagy</keyword>
<dbReference type="InterPro" id="IPR050805">
    <property type="entry name" value="ATG15_Lipase"/>
</dbReference>
<evidence type="ECO:0000256" key="6">
    <source>
        <dbReference type="ARBA" id="ARBA00013279"/>
    </source>
</evidence>
<dbReference type="PANTHER" id="PTHR47175">
    <property type="entry name" value="LIPASE ATG15-RELATED"/>
    <property type="match status" value="1"/>
</dbReference>
<evidence type="ECO:0000256" key="4">
    <source>
        <dbReference type="ARBA" id="ARBA00010701"/>
    </source>
</evidence>
<keyword evidence="12" id="KW-1133">Transmembrane helix</keyword>
<dbReference type="GO" id="GO:0006660">
    <property type="term" value="P:phosphatidylserine catabolic process"/>
    <property type="evidence" value="ECO:0007669"/>
    <property type="project" value="TreeGrafter"/>
</dbReference>
<dbReference type="GO" id="GO:0004806">
    <property type="term" value="F:triacylglycerol lipase activity"/>
    <property type="evidence" value="ECO:0007669"/>
    <property type="project" value="UniProtKB-EC"/>
</dbReference>
<dbReference type="STRING" id="329885.A0A4U0VLY0"/>
<name>A0A4U0VLY0_9PEZI</name>
<protein>
    <recommendedName>
        <fullName evidence="6">triacylglycerol lipase</fullName>
        <ecNumber evidence="6">3.1.1.3</ecNumber>
    </recommendedName>
    <alternativeName>
        <fullName evidence="17">Autophagy-related protein 15</fullName>
    </alternativeName>
</protein>
<dbReference type="OrthoDB" id="58570at2759"/>
<sequence>MRTASLLLTCLLALAGFSDAARTPQQRKADRNPYLILPPSAPGSDYGETYDDAPAALCAQAVTTNIQRLKKRRPADIDALLEHAVTHGIAASLPPSAWTVDEAAGPNVTDKKTVLTFAKMASNAYVQDHTAADWQDVKGGFNYTDDFGWQREGLRGHIFADEKNSTVVIGLKGTSVPWFDPPDTTDTDLVS</sequence>
<proteinExistence type="inferred from homology"/>
<dbReference type="Gene3D" id="3.40.50.1820">
    <property type="entry name" value="alpha/beta hydrolase"/>
    <property type="match status" value="1"/>
</dbReference>
<comment type="catalytic activity">
    <reaction evidence="1">
        <text>a triacylglycerol + H2O = a diacylglycerol + a fatty acid + H(+)</text>
        <dbReference type="Rhea" id="RHEA:12044"/>
        <dbReference type="ChEBI" id="CHEBI:15377"/>
        <dbReference type="ChEBI" id="CHEBI:15378"/>
        <dbReference type="ChEBI" id="CHEBI:17855"/>
        <dbReference type="ChEBI" id="CHEBI:18035"/>
        <dbReference type="ChEBI" id="CHEBI:28868"/>
        <dbReference type="EC" id="3.1.1.3"/>
    </reaction>
</comment>
<dbReference type="PANTHER" id="PTHR47175:SF2">
    <property type="entry name" value="LIPASE ATG15-RELATED"/>
    <property type="match status" value="1"/>
</dbReference>
<dbReference type="AlphaFoldDB" id="A0A4U0VLY0"/>
<feature type="signal peptide" evidence="18">
    <location>
        <begin position="1"/>
        <end position="20"/>
    </location>
</feature>
<keyword evidence="10" id="KW-0442">Lipid degradation</keyword>
<comment type="subcellular location">
    <subcellularLocation>
        <location evidence="3">Endosome</location>
        <location evidence="3">Multivesicular body membrane</location>
        <topology evidence="3">Single-pass type II membrane protein</topology>
    </subcellularLocation>
    <subcellularLocation>
        <location evidence="2">Prevacuolar compartment membrane</location>
        <topology evidence="2">Single-pass type II membrane protein</topology>
    </subcellularLocation>
</comment>
<keyword evidence="7" id="KW-0812">Transmembrane</keyword>
<dbReference type="EMBL" id="NAJP01000001">
    <property type="protein sequence ID" value="TKA49505.1"/>
    <property type="molecule type" value="Genomic_DNA"/>
</dbReference>
<organism evidence="19 20">
    <name type="scientific">Friedmanniomyces endolithicus</name>
    <dbReference type="NCBI Taxonomy" id="329885"/>
    <lineage>
        <taxon>Eukaryota</taxon>
        <taxon>Fungi</taxon>
        <taxon>Dikarya</taxon>
        <taxon>Ascomycota</taxon>
        <taxon>Pezizomycotina</taxon>
        <taxon>Dothideomycetes</taxon>
        <taxon>Dothideomycetidae</taxon>
        <taxon>Mycosphaerellales</taxon>
        <taxon>Teratosphaeriaceae</taxon>
        <taxon>Friedmanniomyces</taxon>
    </lineage>
</organism>
<evidence type="ECO:0000256" key="7">
    <source>
        <dbReference type="ARBA" id="ARBA00022692"/>
    </source>
</evidence>
<keyword evidence="15" id="KW-0472">Membrane</keyword>
<dbReference type="SUPFAM" id="SSF53474">
    <property type="entry name" value="alpha/beta-Hydrolases"/>
    <property type="match status" value="1"/>
</dbReference>
<dbReference type="GO" id="GO:0046461">
    <property type="term" value="P:neutral lipid catabolic process"/>
    <property type="evidence" value="ECO:0007669"/>
    <property type="project" value="TreeGrafter"/>
</dbReference>
<evidence type="ECO:0000256" key="16">
    <source>
        <dbReference type="ARBA" id="ARBA00023180"/>
    </source>
</evidence>
<dbReference type="GO" id="GO:0005775">
    <property type="term" value="C:vacuolar lumen"/>
    <property type="evidence" value="ECO:0007669"/>
    <property type="project" value="TreeGrafter"/>
</dbReference>
<dbReference type="InterPro" id="IPR029058">
    <property type="entry name" value="AB_hydrolase_fold"/>
</dbReference>
<evidence type="ECO:0000256" key="12">
    <source>
        <dbReference type="ARBA" id="ARBA00022989"/>
    </source>
</evidence>
<evidence type="ECO:0000313" key="20">
    <source>
        <dbReference type="Proteomes" id="UP000310066"/>
    </source>
</evidence>
<dbReference type="GO" id="GO:0034496">
    <property type="term" value="P:multivesicular body membrane disassembly"/>
    <property type="evidence" value="ECO:0007669"/>
    <property type="project" value="TreeGrafter"/>
</dbReference>
<dbReference type="GO" id="GO:0032585">
    <property type="term" value="C:multivesicular body membrane"/>
    <property type="evidence" value="ECO:0007669"/>
    <property type="project" value="UniProtKB-SubCell"/>
</dbReference>
<gene>
    <name evidence="19" type="ORF">B0A54_00172</name>
</gene>
<keyword evidence="11" id="KW-0735">Signal-anchor</keyword>
<keyword evidence="16" id="KW-0325">Glycoprotein</keyword>
<evidence type="ECO:0000256" key="1">
    <source>
        <dbReference type="ARBA" id="ARBA00001024"/>
    </source>
</evidence>
<evidence type="ECO:0000313" key="19">
    <source>
        <dbReference type="EMBL" id="TKA49505.1"/>
    </source>
</evidence>
<dbReference type="EC" id="3.1.1.3" evidence="6"/>
<feature type="chain" id="PRO_5020610172" description="triacylglycerol lipase" evidence="18">
    <location>
        <begin position="21"/>
        <end position="191"/>
    </location>
</feature>
<comment type="subunit">
    <text evidence="5">Binds to both phosphatidylinositol (PI) and phosphatidylinositol 3,5-bisphosphate (PIP2).</text>
</comment>
<accession>A0A4U0VLY0</accession>
<reference evidence="19 20" key="1">
    <citation type="submission" date="2017-03" db="EMBL/GenBank/DDBJ databases">
        <title>Genomes of endolithic fungi from Antarctica.</title>
        <authorList>
            <person name="Coleine C."/>
            <person name="Masonjones S."/>
            <person name="Stajich J.E."/>
        </authorList>
    </citation>
    <scope>NUCLEOTIDE SEQUENCE [LARGE SCALE GENOMIC DNA]</scope>
    <source>
        <strain evidence="19 20">CCFEE 5311</strain>
    </source>
</reference>
<evidence type="ECO:0000256" key="10">
    <source>
        <dbReference type="ARBA" id="ARBA00022963"/>
    </source>
</evidence>
<evidence type="ECO:0000256" key="13">
    <source>
        <dbReference type="ARBA" id="ARBA00023006"/>
    </source>
</evidence>
<comment type="caution">
    <text evidence="19">The sequence shown here is derived from an EMBL/GenBank/DDBJ whole genome shotgun (WGS) entry which is preliminary data.</text>
</comment>
<evidence type="ECO:0000256" key="5">
    <source>
        <dbReference type="ARBA" id="ARBA00011137"/>
    </source>
</evidence>
<evidence type="ECO:0000256" key="3">
    <source>
        <dbReference type="ARBA" id="ARBA00004343"/>
    </source>
</evidence>
<evidence type="ECO:0000256" key="17">
    <source>
        <dbReference type="ARBA" id="ARBA00029828"/>
    </source>
</evidence>
<evidence type="ECO:0000256" key="2">
    <source>
        <dbReference type="ARBA" id="ARBA00004270"/>
    </source>
</evidence>
<keyword evidence="8" id="KW-0967">Endosome</keyword>
<evidence type="ECO:0000256" key="11">
    <source>
        <dbReference type="ARBA" id="ARBA00022968"/>
    </source>
</evidence>
<evidence type="ECO:0000256" key="15">
    <source>
        <dbReference type="ARBA" id="ARBA00023136"/>
    </source>
</evidence>
<comment type="similarity">
    <text evidence="4">Belongs to the AB hydrolase superfamily. Lipase family.</text>
</comment>
<evidence type="ECO:0000256" key="14">
    <source>
        <dbReference type="ARBA" id="ARBA00023098"/>
    </source>
</evidence>
<keyword evidence="14" id="KW-0443">Lipid metabolism</keyword>
<keyword evidence="9" id="KW-0378">Hydrolase</keyword>
<dbReference type="Proteomes" id="UP000310066">
    <property type="component" value="Unassembled WGS sequence"/>
</dbReference>